<evidence type="ECO:0008006" key="3">
    <source>
        <dbReference type="Google" id="ProtNLM"/>
    </source>
</evidence>
<evidence type="ECO:0000313" key="1">
    <source>
        <dbReference type="EMBL" id="ORX71542.1"/>
    </source>
</evidence>
<dbReference type="AlphaFoldDB" id="A0A1Y1WDM0"/>
<protein>
    <recommendedName>
        <fullName evidence="3">Fe2OG dioxygenase domain-containing protein</fullName>
    </recommendedName>
</protein>
<evidence type="ECO:0000313" key="2">
    <source>
        <dbReference type="Proteomes" id="UP000193922"/>
    </source>
</evidence>
<proteinExistence type="predicted"/>
<feature type="non-terminal residue" evidence="1">
    <location>
        <position position="1"/>
    </location>
</feature>
<feature type="non-terminal residue" evidence="1">
    <location>
        <position position="136"/>
    </location>
</feature>
<dbReference type="Proteomes" id="UP000193922">
    <property type="component" value="Unassembled WGS sequence"/>
</dbReference>
<organism evidence="1 2">
    <name type="scientific">Linderina pennispora</name>
    <dbReference type="NCBI Taxonomy" id="61395"/>
    <lineage>
        <taxon>Eukaryota</taxon>
        <taxon>Fungi</taxon>
        <taxon>Fungi incertae sedis</taxon>
        <taxon>Zoopagomycota</taxon>
        <taxon>Kickxellomycotina</taxon>
        <taxon>Kickxellomycetes</taxon>
        <taxon>Kickxellales</taxon>
        <taxon>Kickxellaceae</taxon>
        <taxon>Linderina</taxon>
    </lineage>
</organism>
<dbReference type="RefSeq" id="XP_040745057.1">
    <property type="nucleotide sequence ID" value="XM_040884028.1"/>
</dbReference>
<keyword evidence="2" id="KW-1185">Reference proteome</keyword>
<sequence>WTHGRHSTVPTRDIPVRNLPIGGWLTERLRVVLFPALEKHTQISERYWEFRDIFIIGYDANHQRELAVHRDGCLASLTLLLNDPSEFEGGGTLFTDFDLHVKQQPGDAWVHDANLNHAGIAITKGQRIIMVAFMDT</sequence>
<gene>
    <name evidence="1" type="ORF">DL89DRAFT_203439</name>
</gene>
<comment type="caution">
    <text evidence="1">The sequence shown here is derived from an EMBL/GenBank/DDBJ whole genome shotgun (WGS) entry which is preliminary data.</text>
</comment>
<dbReference type="Gene3D" id="2.60.120.620">
    <property type="entry name" value="q2cbj1_9rhob like domain"/>
    <property type="match status" value="1"/>
</dbReference>
<name>A0A1Y1WDM0_9FUNG</name>
<reference evidence="1 2" key="1">
    <citation type="submission" date="2016-07" db="EMBL/GenBank/DDBJ databases">
        <title>Pervasive Adenine N6-methylation of Active Genes in Fungi.</title>
        <authorList>
            <consortium name="DOE Joint Genome Institute"/>
            <person name="Mondo S.J."/>
            <person name="Dannebaum R.O."/>
            <person name="Kuo R.C."/>
            <person name="Labutti K."/>
            <person name="Haridas S."/>
            <person name="Kuo A."/>
            <person name="Salamov A."/>
            <person name="Ahrendt S.R."/>
            <person name="Lipzen A."/>
            <person name="Sullivan W."/>
            <person name="Andreopoulos W.B."/>
            <person name="Clum A."/>
            <person name="Lindquist E."/>
            <person name="Daum C."/>
            <person name="Ramamoorthy G.K."/>
            <person name="Gryganskyi A."/>
            <person name="Culley D."/>
            <person name="Magnuson J.K."/>
            <person name="James T.Y."/>
            <person name="O'Malley M.A."/>
            <person name="Stajich J.E."/>
            <person name="Spatafora J.W."/>
            <person name="Visel A."/>
            <person name="Grigoriev I.V."/>
        </authorList>
    </citation>
    <scope>NUCLEOTIDE SEQUENCE [LARGE SCALE GENOMIC DNA]</scope>
    <source>
        <strain evidence="1 2">ATCC 12442</strain>
    </source>
</reference>
<dbReference type="GeneID" id="63800676"/>
<dbReference type="OrthoDB" id="69177at2759"/>
<accession>A0A1Y1WDM0</accession>
<dbReference type="EMBL" id="MCFD01000004">
    <property type="protein sequence ID" value="ORX71542.1"/>
    <property type="molecule type" value="Genomic_DNA"/>
</dbReference>
<dbReference type="STRING" id="61395.A0A1Y1WDM0"/>